<protein>
    <recommendedName>
        <fullName evidence="3">Ash family protein</fullName>
    </recommendedName>
</protein>
<keyword evidence="2" id="KW-1185">Reference proteome</keyword>
<dbReference type="EMBL" id="CP133838">
    <property type="protein sequence ID" value="WMY76796.1"/>
    <property type="molecule type" value="Genomic_DNA"/>
</dbReference>
<evidence type="ECO:0000313" key="2">
    <source>
        <dbReference type="Proteomes" id="UP001246690"/>
    </source>
</evidence>
<reference evidence="1 2" key="1">
    <citation type="submission" date="2023-09" db="EMBL/GenBank/DDBJ databases">
        <title>Buttiauxella selenatireducens sp. nov., isolated from the rhizosphere of Cardamine hupingshanesis.</title>
        <authorList>
            <person name="Zhang S."/>
            <person name="Xu Z."/>
            <person name="Wang H."/>
            <person name="Guo Y."/>
        </authorList>
    </citation>
    <scope>NUCLEOTIDE SEQUENCE [LARGE SCALE GENOMIC DNA]</scope>
    <source>
        <strain evidence="1 2">R73</strain>
    </source>
</reference>
<evidence type="ECO:0008006" key="3">
    <source>
        <dbReference type="Google" id="ProtNLM"/>
    </source>
</evidence>
<organism evidence="1 2">
    <name type="scientific">Buttiauxella selenatireducens</name>
    <dbReference type="NCBI Taxonomy" id="3073902"/>
    <lineage>
        <taxon>Bacteria</taxon>
        <taxon>Pseudomonadati</taxon>
        <taxon>Pseudomonadota</taxon>
        <taxon>Gammaproteobacteria</taxon>
        <taxon>Enterobacterales</taxon>
        <taxon>Enterobacteriaceae</taxon>
        <taxon>Buttiauxella</taxon>
    </lineage>
</organism>
<dbReference type="RefSeq" id="WP_309879226.1">
    <property type="nucleotide sequence ID" value="NZ_CP133838.1"/>
</dbReference>
<evidence type="ECO:0000313" key="1">
    <source>
        <dbReference type="EMBL" id="WMY76796.1"/>
    </source>
</evidence>
<proteinExistence type="predicted"/>
<dbReference type="Proteomes" id="UP001246690">
    <property type="component" value="Chromosome"/>
</dbReference>
<gene>
    <name evidence="1" type="ORF">RHD99_20230</name>
</gene>
<accession>A0ABY9SHZ9</accession>
<name>A0ABY9SHZ9_9ENTR</name>
<sequence>MGTLNTIPAAHGALASFLCRAFSYISMVGWAGASKDAPVSGMAGSSNPVQSTTTSLEPLVVVLDITYRRLPSWLLPQPKHIRPKTPHSHCLSMPTPISPY</sequence>